<keyword evidence="1" id="KW-0472">Membrane</keyword>
<reference evidence="3" key="2">
    <citation type="journal article" date="2021" name="Microbiome">
        <title>Successional dynamics and alternative stable states in a saline activated sludge microbial community over 9 years.</title>
        <authorList>
            <person name="Wang Y."/>
            <person name="Ye J."/>
            <person name="Ju F."/>
            <person name="Liu L."/>
            <person name="Boyd J.A."/>
            <person name="Deng Y."/>
            <person name="Parks D.H."/>
            <person name="Jiang X."/>
            <person name="Yin X."/>
            <person name="Woodcroft B.J."/>
            <person name="Tyson G.W."/>
            <person name="Hugenholtz P."/>
            <person name="Polz M.F."/>
            <person name="Zhang T."/>
        </authorList>
    </citation>
    <scope>NUCLEOTIDE SEQUENCE</scope>
    <source>
        <strain evidence="3">HKST-UBA01</strain>
    </source>
</reference>
<dbReference type="Pfam" id="PF07786">
    <property type="entry name" value="HGSNAT_cat"/>
    <property type="match status" value="1"/>
</dbReference>
<name>A0A955RPK6_UNCKA</name>
<gene>
    <name evidence="3" type="ORF">KC571_03820</name>
</gene>
<feature type="domain" description="Heparan-alpha-glucosaminide N-acetyltransferase catalytic" evidence="2">
    <location>
        <begin position="11"/>
        <end position="101"/>
    </location>
</feature>
<evidence type="ECO:0000256" key="1">
    <source>
        <dbReference type="SAM" id="Phobius"/>
    </source>
</evidence>
<protein>
    <submittedName>
        <fullName evidence="3">DUF1624 domain-containing protein</fullName>
    </submittedName>
</protein>
<organism evidence="3 4">
    <name type="scientific">candidate division WWE3 bacterium</name>
    <dbReference type="NCBI Taxonomy" id="2053526"/>
    <lineage>
        <taxon>Bacteria</taxon>
        <taxon>Katanobacteria</taxon>
    </lineage>
</organism>
<dbReference type="AlphaFoldDB" id="A0A955RPK6"/>
<evidence type="ECO:0000259" key="2">
    <source>
        <dbReference type="Pfam" id="PF07786"/>
    </source>
</evidence>
<evidence type="ECO:0000313" key="4">
    <source>
        <dbReference type="Proteomes" id="UP000701698"/>
    </source>
</evidence>
<feature type="transmembrane region" description="Helical" evidence="1">
    <location>
        <begin position="86"/>
        <end position="102"/>
    </location>
</feature>
<comment type="caution">
    <text evidence="3">The sequence shown here is derived from an EMBL/GenBank/DDBJ whole genome shotgun (WGS) entry which is preliminary data.</text>
</comment>
<reference evidence="3" key="1">
    <citation type="submission" date="2020-04" db="EMBL/GenBank/DDBJ databases">
        <authorList>
            <person name="Zhang T."/>
        </authorList>
    </citation>
    <scope>NUCLEOTIDE SEQUENCE</scope>
    <source>
        <strain evidence="3">HKST-UBA01</strain>
    </source>
</reference>
<keyword evidence="1" id="KW-1133">Transmembrane helix</keyword>
<feature type="transmembrane region" description="Helical" evidence="1">
    <location>
        <begin position="45"/>
        <end position="66"/>
    </location>
</feature>
<accession>A0A955RPK6</accession>
<feature type="transmembrane region" description="Helical" evidence="1">
    <location>
        <begin position="21"/>
        <end position="39"/>
    </location>
</feature>
<dbReference type="InterPro" id="IPR012429">
    <property type="entry name" value="HGSNAT_cat"/>
</dbReference>
<dbReference type="Proteomes" id="UP000701698">
    <property type="component" value="Unassembled WGS sequence"/>
</dbReference>
<keyword evidence="1" id="KW-0812">Transmembrane</keyword>
<sequence length="112" mass="12787">MEANQPPLPARDLSIDILRGFAVLFMIVTHSIVLFYSGTARLLDFWVWWGATICYSSFLFAFSAVYGMKLSNGNIDPLKHLKRATILFIGYYLLAMWAYAWLEKTISITAIK</sequence>
<proteinExistence type="predicted"/>
<dbReference type="EMBL" id="JAGQKX010000114">
    <property type="protein sequence ID" value="MCA9390506.1"/>
    <property type="molecule type" value="Genomic_DNA"/>
</dbReference>
<evidence type="ECO:0000313" key="3">
    <source>
        <dbReference type="EMBL" id="MCA9390506.1"/>
    </source>
</evidence>